<dbReference type="PANTHER" id="PTHR43133">
    <property type="entry name" value="RNA POLYMERASE ECF-TYPE SIGMA FACTO"/>
    <property type="match status" value="1"/>
</dbReference>
<accession>A0A2V4A2W4</accession>
<dbReference type="InterPro" id="IPR014284">
    <property type="entry name" value="RNA_pol_sigma-70_dom"/>
</dbReference>
<dbReference type="CDD" id="cd06171">
    <property type="entry name" value="Sigma70_r4"/>
    <property type="match status" value="1"/>
</dbReference>
<dbReference type="Proteomes" id="UP000248079">
    <property type="component" value="Unassembled WGS sequence"/>
</dbReference>
<evidence type="ECO:0000259" key="6">
    <source>
        <dbReference type="Pfam" id="PF04542"/>
    </source>
</evidence>
<dbReference type="NCBIfam" id="TIGR02959">
    <property type="entry name" value="SigZ"/>
    <property type="match status" value="1"/>
</dbReference>
<dbReference type="PANTHER" id="PTHR43133:SF62">
    <property type="entry name" value="RNA POLYMERASE SIGMA FACTOR SIGZ"/>
    <property type="match status" value="1"/>
</dbReference>
<dbReference type="InterPro" id="IPR039425">
    <property type="entry name" value="RNA_pol_sigma-70-like"/>
</dbReference>
<dbReference type="SUPFAM" id="SSF88946">
    <property type="entry name" value="Sigma2 domain of RNA polymerase sigma factors"/>
    <property type="match status" value="1"/>
</dbReference>
<dbReference type="Gene3D" id="1.10.1740.10">
    <property type="match status" value="1"/>
</dbReference>
<evidence type="ECO:0000256" key="4">
    <source>
        <dbReference type="ARBA" id="ARBA00023163"/>
    </source>
</evidence>
<proteinExistence type="inferred from homology"/>
<dbReference type="NCBIfam" id="NF007215">
    <property type="entry name" value="PRK09637.1"/>
    <property type="match status" value="1"/>
</dbReference>
<evidence type="ECO:0000256" key="3">
    <source>
        <dbReference type="ARBA" id="ARBA00023082"/>
    </source>
</evidence>
<dbReference type="SUPFAM" id="SSF88659">
    <property type="entry name" value="Sigma3 and sigma4 domains of RNA polymerase sigma factors"/>
    <property type="match status" value="1"/>
</dbReference>
<dbReference type="AlphaFoldDB" id="A0A2V4A2W4"/>
<dbReference type="InterPro" id="IPR013249">
    <property type="entry name" value="RNA_pol_sigma70_r4_t2"/>
</dbReference>
<dbReference type="Pfam" id="PF04542">
    <property type="entry name" value="Sigma70_r2"/>
    <property type="match status" value="1"/>
</dbReference>
<protein>
    <recommendedName>
        <fullName evidence="5">RNA polymerase sigma factor SigZ</fullName>
    </recommendedName>
</protein>
<dbReference type="EMBL" id="QFLI01000001">
    <property type="protein sequence ID" value="PXY03046.1"/>
    <property type="molecule type" value="Genomic_DNA"/>
</dbReference>
<keyword evidence="3" id="KW-0731">Sigma factor</keyword>
<evidence type="ECO:0000256" key="1">
    <source>
        <dbReference type="ARBA" id="ARBA00010641"/>
    </source>
</evidence>
<keyword evidence="2" id="KW-0805">Transcription regulation</keyword>
<dbReference type="InterPro" id="IPR007627">
    <property type="entry name" value="RNA_pol_sigma70_r2"/>
</dbReference>
<evidence type="ECO:0000313" key="8">
    <source>
        <dbReference type="EMBL" id="PXY03046.1"/>
    </source>
</evidence>
<reference evidence="8 9" key="1">
    <citation type="submission" date="2018-05" db="EMBL/GenBank/DDBJ databases">
        <title>Marinifilum breve JC075T sp. nov., a marine bacterium isolated from Yongle Blue Hole in the South China Sea.</title>
        <authorList>
            <person name="Fu T."/>
        </authorList>
    </citation>
    <scope>NUCLEOTIDE SEQUENCE [LARGE SCALE GENOMIC DNA]</scope>
    <source>
        <strain evidence="8 9">JC075</strain>
    </source>
</reference>
<keyword evidence="9" id="KW-1185">Reference proteome</keyword>
<dbReference type="InterPro" id="IPR013324">
    <property type="entry name" value="RNA_pol_sigma_r3/r4-like"/>
</dbReference>
<dbReference type="OrthoDB" id="9795666at2"/>
<dbReference type="Gene3D" id="1.10.10.10">
    <property type="entry name" value="Winged helix-like DNA-binding domain superfamily/Winged helix DNA-binding domain"/>
    <property type="match status" value="1"/>
</dbReference>
<comment type="similarity">
    <text evidence="1">Belongs to the sigma-70 factor family. ECF subfamily.</text>
</comment>
<feature type="domain" description="RNA polymerase sigma factor 70 region 4 type 2" evidence="7">
    <location>
        <begin position="102"/>
        <end position="147"/>
    </location>
</feature>
<evidence type="ECO:0000259" key="7">
    <source>
        <dbReference type="Pfam" id="PF08281"/>
    </source>
</evidence>
<dbReference type="Pfam" id="PF08281">
    <property type="entry name" value="Sigma70_r4_2"/>
    <property type="match status" value="1"/>
</dbReference>
<dbReference type="InterPro" id="IPR036388">
    <property type="entry name" value="WH-like_DNA-bd_sf"/>
</dbReference>
<dbReference type="GO" id="GO:0006352">
    <property type="term" value="P:DNA-templated transcription initiation"/>
    <property type="evidence" value="ECO:0007669"/>
    <property type="project" value="InterPro"/>
</dbReference>
<keyword evidence="4" id="KW-0804">Transcription</keyword>
<dbReference type="InterPro" id="IPR014304">
    <property type="entry name" value="RNA_pol_sigma-Z"/>
</dbReference>
<comment type="caution">
    <text evidence="8">The sequence shown here is derived from an EMBL/GenBank/DDBJ whole genome shotgun (WGS) entry which is preliminary data.</text>
</comment>
<dbReference type="NCBIfam" id="TIGR02937">
    <property type="entry name" value="sigma70-ECF"/>
    <property type="match status" value="1"/>
</dbReference>
<gene>
    <name evidence="8" type="ORF">DF185_02855</name>
</gene>
<name>A0A2V4A2W4_9BACT</name>
<evidence type="ECO:0000256" key="5">
    <source>
        <dbReference type="NCBIfam" id="TIGR02959"/>
    </source>
</evidence>
<evidence type="ECO:0000256" key="2">
    <source>
        <dbReference type="ARBA" id="ARBA00023015"/>
    </source>
</evidence>
<dbReference type="GO" id="GO:0016987">
    <property type="term" value="F:sigma factor activity"/>
    <property type="evidence" value="ECO:0007669"/>
    <property type="project" value="UniProtKB-KW"/>
</dbReference>
<feature type="domain" description="RNA polymerase sigma-70 region 2" evidence="6">
    <location>
        <begin position="6"/>
        <end position="69"/>
    </location>
</feature>
<dbReference type="InterPro" id="IPR013325">
    <property type="entry name" value="RNA_pol_sigma_r2"/>
</dbReference>
<organism evidence="8 9">
    <name type="scientific">Marinifilum breve</name>
    <dbReference type="NCBI Taxonomy" id="2184082"/>
    <lineage>
        <taxon>Bacteria</taxon>
        <taxon>Pseudomonadati</taxon>
        <taxon>Bacteroidota</taxon>
        <taxon>Bacteroidia</taxon>
        <taxon>Marinilabiliales</taxon>
        <taxon>Marinifilaceae</taxon>
    </lineage>
</organism>
<dbReference type="GO" id="GO:0003677">
    <property type="term" value="F:DNA binding"/>
    <property type="evidence" value="ECO:0007669"/>
    <property type="project" value="InterPro"/>
</dbReference>
<evidence type="ECO:0000313" key="9">
    <source>
        <dbReference type="Proteomes" id="UP000248079"/>
    </source>
</evidence>
<sequence length="183" mass="21312">MVEHIWRTYHKQLLSFIRKRVSDAALAEDLLQEVFIKIHNNIDTLQEGKKVKAWLFQITRNTIIDHYRRCEHHEESEIQLIELEDENDANAMADIQSCIVPMIKSLPEDYRDALLLSELNGLSQKELSEKLQISYSAAKSRVQRGRNLLKEALSKCCSFQKDSKGRIVDYEKKSSSCDNCREN</sequence>
<dbReference type="RefSeq" id="WP_110359202.1">
    <property type="nucleotide sequence ID" value="NZ_QFLI01000001.1"/>
</dbReference>